<gene>
    <name evidence="1" type="ORF">K4L44_06875</name>
</gene>
<organism evidence="1 2">
    <name type="scientific">Halosquirtibacter laminarini</name>
    <dbReference type="NCBI Taxonomy" id="3374600"/>
    <lineage>
        <taxon>Bacteria</taxon>
        <taxon>Pseudomonadati</taxon>
        <taxon>Bacteroidota</taxon>
        <taxon>Bacteroidia</taxon>
        <taxon>Marinilabiliales</taxon>
        <taxon>Prolixibacteraceae</taxon>
        <taxon>Halosquirtibacter</taxon>
    </lineage>
</organism>
<dbReference type="EMBL" id="CP081303">
    <property type="protein sequence ID" value="QZE15550.1"/>
    <property type="molecule type" value="Genomic_DNA"/>
</dbReference>
<proteinExistence type="predicted"/>
<name>A0AC61NIJ8_9BACT</name>
<protein>
    <submittedName>
        <fullName evidence="1">Uncharacterized protein</fullName>
    </submittedName>
</protein>
<dbReference type="Proteomes" id="UP000826212">
    <property type="component" value="Chromosome"/>
</dbReference>
<evidence type="ECO:0000313" key="2">
    <source>
        <dbReference type="Proteomes" id="UP000826212"/>
    </source>
</evidence>
<keyword evidence="2" id="KW-1185">Reference proteome</keyword>
<accession>A0AC61NIJ8</accession>
<sequence length="183" mass="21635">MNKKLTRLLLIIICCFIYIYIQKSRLYLGYKNDRCQGCVIKDSIADASTNELMPNIIIEDVNGDTLCLKKLIDNDKLVILKLTIPQCSYCIDHALYYFNLYSEDNYVILFHFNNKREVIAYKEVEKLRSNYYFTYEDLPLSADRFGYPYVIITDSSLITQDIFIPDKSLYQRTDNYFRKISTL</sequence>
<reference evidence="1" key="1">
    <citation type="submission" date="2021-08" db="EMBL/GenBank/DDBJ databases">
        <title>Novel anaerobic bacterium isolated from sea squirt in East Sea, Republic of Korea.</title>
        <authorList>
            <person name="Nguyen T.H."/>
            <person name="Li Z."/>
            <person name="Lee Y.-J."/>
            <person name="Ko J."/>
            <person name="Kim S.-G."/>
        </authorList>
    </citation>
    <scope>NUCLEOTIDE SEQUENCE</scope>
    <source>
        <strain evidence="1">KCTC 25031</strain>
    </source>
</reference>
<evidence type="ECO:0000313" key="1">
    <source>
        <dbReference type="EMBL" id="QZE15550.1"/>
    </source>
</evidence>